<accession>A0A1V5T294</accession>
<dbReference type="AlphaFoldDB" id="A0A1V5T294"/>
<dbReference type="PRINTS" id="PR00985">
    <property type="entry name" value="TRNASYNTHLEU"/>
</dbReference>
<dbReference type="Pfam" id="PF13603">
    <property type="entry name" value="tRNA-synt_1_2"/>
    <property type="match status" value="1"/>
</dbReference>
<dbReference type="EC" id="6.1.1.4" evidence="9"/>
<protein>
    <recommendedName>
        <fullName evidence="9">Leucine--tRNA ligase</fullName>
        <ecNumber evidence="9">6.1.1.4</ecNumber>
    </recommendedName>
    <alternativeName>
        <fullName evidence="9">Leucyl-tRNA synthetase</fullName>
        <shortName evidence="9">LeuRS</shortName>
    </alternativeName>
</protein>
<evidence type="ECO:0000256" key="3">
    <source>
        <dbReference type="ARBA" id="ARBA00022598"/>
    </source>
</evidence>
<dbReference type="Pfam" id="PF09334">
    <property type="entry name" value="tRNA-synt_1g"/>
    <property type="match status" value="1"/>
</dbReference>
<dbReference type="SUPFAM" id="SSF52374">
    <property type="entry name" value="Nucleotidylyl transferase"/>
    <property type="match status" value="1"/>
</dbReference>
<evidence type="ECO:0000313" key="15">
    <source>
        <dbReference type="EMBL" id="OQA60880.1"/>
    </source>
</evidence>
<dbReference type="CDD" id="cd07958">
    <property type="entry name" value="Anticodon_Ia_Leu_BEm"/>
    <property type="match status" value="1"/>
</dbReference>
<dbReference type="Pfam" id="PF00133">
    <property type="entry name" value="tRNA-synt_1"/>
    <property type="match status" value="1"/>
</dbReference>
<comment type="similarity">
    <text evidence="1 9 10">Belongs to the class-I aminoacyl-tRNA synthetase family.</text>
</comment>
<evidence type="ECO:0000256" key="1">
    <source>
        <dbReference type="ARBA" id="ARBA00005594"/>
    </source>
</evidence>
<dbReference type="InterPro" id="IPR014729">
    <property type="entry name" value="Rossmann-like_a/b/a_fold"/>
</dbReference>
<evidence type="ECO:0000259" key="13">
    <source>
        <dbReference type="Pfam" id="PF09334"/>
    </source>
</evidence>
<dbReference type="FunFam" id="1.10.730.10:FF:000002">
    <property type="entry name" value="Leucine--tRNA ligase"/>
    <property type="match status" value="1"/>
</dbReference>
<evidence type="ECO:0000256" key="7">
    <source>
        <dbReference type="ARBA" id="ARBA00023146"/>
    </source>
</evidence>
<evidence type="ECO:0000259" key="11">
    <source>
        <dbReference type="Pfam" id="PF00133"/>
    </source>
</evidence>
<feature type="domain" description="Aminoacyl-tRNA synthetase class Ia" evidence="11">
    <location>
        <begin position="417"/>
        <end position="617"/>
    </location>
</feature>
<dbReference type="NCBIfam" id="TIGR00396">
    <property type="entry name" value="leuS_bact"/>
    <property type="match status" value="1"/>
</dbReference>
<dbReference type="InterPro" id="IPR009080">
    <property type="entry name" value="tRNAsynth_Ia_anticodon-bd"/>
</dbReference>
<dbReference type="EMBL" id="MWBQ01000028">
    <property type="protein sequence ID" value="OQA60880.1"/>
    <property type="molecule type" value="Genomic_DNA"/>
</dbReference>
<comment type="caution">
    <text evidence="15">The sequence shown here is derived from an EMBL/GenBank/DDBJ whole genome shotgun (WGS) entry which is preliminary data.</text>
</comment>
<evidence type="ECO:0000259" key="14">
    <source>
        <dbReference type="Pfam" id="PF13603"/>
    </source>
</evidence>
<keyword evidence="6 9" id="KW-0648">Protein biosynthesis</keyword>
<dbReference type="Proteomes" id="UP000485569">
    <property type="component" value="Unassembled WGS sequence"/>
</dbReference>
<dbReference type="GO" id="GO:0002161">
    <property type="term" value="F:aminoacyl-tRNA deacylase activity"/>
    <property type="evidence" value="ECO:0007669"/>
    <property type="project" value="InterPro"/>
</dbReference>
<dbReference type="CDD" id="cd00812">
    <property type="entry name" value="LeuRS_core"/>
    <property type="match status" value="1"/>
</dbReference>
<organism evidence="15">
    <name type="scientific">Candidatus Atribacter allofermentans</name>
    <dbReference type="NCBI Taxonomy" id="1852833"/>
    <lineage>
        <taxon>Bacteria</taxon>
        <taxon>Pseudomonadati</taxon>
        <taxon>Atribacterota</taxon>
        <taxon>Atribacteria</taxon>
        <taxon>Atribacterales</taxon>
        <taxon>Atribacteraceae</taxon>
        <taxon>Atribacter</taxon>
    </lineage>
</organism>
<keyword evidence="3 9" id="KW-0436">Ligase</keyword>
<dbReference type="GO" id="GO:0005829">
    <property type="term" value="C:cytosol"/>
    <property type="evidence" value="ECO:0007669"/>
    <property type="project" value="TreeGrafter"/>
</dbReference>
<evidence type="ECO:0000256" key="10">
    <source>
        <dbReference type="RuleBase" id="RU363035"/>
    </source>
</evidence>
<dbReference type="SUPFAM" id="SSF50677">
    <property type="entry name" value="ValRS/IleRS/LeuRS editing domain"/>
    <property type="match status" value="1"/>
</dbReference>
<dbReference type="InterPro" id="IPR002302">
    <property type="entry name" value="Leu-tRNA-ligase"/>
</dbReference>
<dbReference type="InterPro" id="IPR025709">
    <property type="entry name" value="Leu_tRNA-synth_edit"/>
</dbReference>
<feature type="short sequence motif" description="'KMSKS' region" evidence="9">
    <location>
        <begin position="578"/>
        <end position="582"/>
    </location>
</feature>
<keyword evidence="4 9" id="KW-0547">Nucleotide-binding</keyword>
<gene>
    <name evidence="9 15" type="primary">leuS</name>
    <name evidence="15" type="ORF">BWY41_00459</name>
</gene>
<dbReference type="SUPFAM" id="SSF47323">
    <property type="entry name" value="Anticodon-binding domain of a subclass of class I aminoacyl-tRNA synthetases"/>
    <property type="match status" value="1"/>
</dbReference>
<evidence type="ECO:0000256" key="2">
    <source>
        <dbReference type="ARBA" id="ARBA00022490"/>
    </source>
</evidence>
<feature type="domain" description="Methionyl/Valyl/Leucyl/Isoleucyl-tRNA synthetase anticodon-binding" evidence="12">
    <location>
        <begin position="658"/>
        <end position="786"/>
    </location>
</feature>
<dbReference type="PANTHER" id="PTHR43740:SF2">
    <property type="entry name" value="LEUCINE--TRNA LIGASE, MITOCHONDRIAL"/>
    <property type="match status" value="1"/>
</dbReference>
<comment type="catalytic activity">
    <reaction evidence="8 9">
        <text>tRNA(Leu) + L-leucine + ATP = L-leucyl-tRNA(Leu) + AMP + diphosphate</text>
        <dbReference type="Rhea" id="RHEA:11688"/>
        <dbReference type="Rhea" id="RHEA-COMP:9613"/>
        <dbReference type="Rhea" id="RHEA-COMP:9622"/>
        <dbReference type="ChEBI" id="CHEBI:30616"/>
        <dbReference type="ChEBI" id="CHEBI:33019"/>
        <dbReference type="ChEBI" id="CHEBI:57427"/>
        <dbReference type="ChEBI" id="CHEBI:78442"/>
        <dbReference type="ChEBI" id="CHEBI:78494"/>
        <dbReference type="ChEBI" id="CHEBI:456215"/>
        <dbReference type="EC" id="6.1.1.4"/>
    </reaction>
</comment>
<feature type="domain" description="Methionyl/Leucyl tRNA synthetase" evidence="13">
    <location>
        <begin position="37"/>
        <end position="181"/>
    </location>
</feature>
<keyword evidence="5 9" id="KW-0067">ATP-binding</keyword>
<sequence>MRENYDFDAIELEWQKKWSDHRLFQVETNPERRKYYVLEMFPYPSGDPHMGHVKNYVIGDVVARYFTRKGFNVLHPMGYDSFGLPAENAAIKNNIHPSVWTHDKIDKMREVLKRIGISYDWRREVITCEPEYYKFTQWFFLQFYKNNLAYKKAGQVNWCPSCATVLANEQVVEGNCERCGTPVIRKMLSQWYLKITQYAEALLNDIDTLGEWPERVLAMQRNWIGRSEGAYIDFSLPDLNQSIRVFTTRPDTVFGVTFFVLAPEHPLVDELVAGTPYQDKVIKFREKISRKSDIDRMSETLDKDGMYIGKEIVNPINGEKIPIWIADYVLLEYGTGAVMAVPAHDERDYQFAVKYNLPIRQVIQPLQLDNKEKCYAGSGLMVNSGDFSGLPSEEGKRKIISYIEEKEIGKGAVTYRLRDWLISRQRYWGAPIPILYCNRCGEVPVSEKDLPVLLPKNVDFQPGGPSPLARSDEFVNTVCPICGGPAKRETDTMDTFMCSSWYFLRYCSPWTDQEPFERKDVDYWMPVNQYIGGVEHAILHLLYSRFFIKVLRDLGMINFPEPFINLFAQGMVTKGGVKMSKSKGNVVSPRDIILRYGADTVRVFILFAGPPELDMEWSDRGVEGAHRFLNRVWRTVTEVIRCEEDQRVEPDQEKIKALERMIHRTILKVDTDIRERFHFNTAISSLMELLNEIIDSHRAFSGKGIHPQEKKILITAAKTLISLLNPFVPHLTEELWRALGETSFLSASDWLTHDEEKLVENQVEIVIQINSKVRSKVTVSAGTDEKGVLQIALKDEKVQTWIDQKTLVKHIFVPDKLLNLVVR</sequence>
<dbReference type="InterPro" id="IPR002300">
    <property type="entry name" value="aa-tRNA-synth_Ia"/>
</dbReference>
<evidence type="ECO:0000256" key="6">
    <source>
        <dbReference type="ARBA" id="ARBA00022917"/>
    </source>
</evidence>
<dbReference type="InterPro" id="IPR013155">
    <property type="entry name" value="M/V/L/I-tRNA-synth_anticd-bd"/>
</dbReference>
<evidence type="ECO:0000256" key="9">
    <source>
        <dbReference type="HAMAP-Rule" id="MF_00049"/>
    </source>
</evidence>
<proteinExistence type="inferred from homology"/>
<dbReference type="FunFam" id="3.40.50.620:FF:000003">
    <property type="entry name" value="Leucine--tRNA ligase"/>
    <property type="match status" value="1"/>
</dbReference>
<dbReference type="GO" id="GO:0004823">
    <property type="term" value="F:leucine-tRNA ligase activity"/>
    <property type="evidence" value="ECO:0007669"/>
    <property type="project" value="UniProtKB-UniRule"/>
</dbReference>
<dbReference type="PANTHER" id="PTHR43740">
    <property type="entry name" value="LEUCYL-TRNA SYNTHETASE"/>
    <property type="match status" value="1"/>
</dbReference>
<feature type="short sequence motif" description="'HIGH' region" evidence="9">
    <location>
        <begin position="42"/>
        <end position="52"/>
    </location>
</feature>
<dbReference type="Gene3D" id="1.10.730.10">
    <property type="entry name" value="Isoleucyl-tRNA Synthetase, Domain 1"/>
    <property type="match status" value="2"/>
</dbReference>
<evidence type="ECO:0000259" key="12">
    <source>
        <dbReference type="Pfam" id="PF08264"/>
    </source>
</evidence>
<reference evidence="15" key="1">
    <citation type="submission" date="2017-02" db="EMBL/GenBank/DDBJ databases">
        <title>Delving into the versatile metabolic prowess of the omnipresent phylum Bacteroidetes.</title>
        <authorList>
            <person name="Nobu M.K."/>
            <person name="Mei R."/>
            <person name="Narihiro T."/>
            <person name="Kuroda K."/>
            <person name="Liu W.-T."/>
        </authorList>
    </citation>
    <scope>NUCLEOTIDE SEQUENCE</scope>
    <source>
        <strain evidence="15">ADurb.Bin276</strain>
    </source>
</reference>
<evidence type="ECO:0000256" key="4">
    <source>
        <dbReference type="ARBA" id="ARBA00022741"/>
    </source>
</evidence>
<keyword evidence="7 9" id="KW-0030">Aminoacyl-tRNA synthetase</keyword>
<feature type="binding site" evidence="9">
    <location>
        <position position="581"/>
    </location>
    <ligand>
        <name>ATP</name>
        <dbReference type="ChEBI" id="CHEBI:30616"/>
    </ligand>
</feature>
<dbReference type="Pfam" id="PF08264">
    <property type="entry name" value="Anticodon_1"/>
    <property type="match status" value="1"/>
</dbReference>
<dbReference type="FunFam" id="3.40.50.620:FF:000056">
    <property type="entry name" value="Leucine--tRNA ligase"/>
    <property type="match status" value="1"/>
</dbReference>
<evidence type="ECO:0000256" key="8">
    <source>
        <dbReference type="ARBA" id="ARBA00047469"/>
    </source>
</evidence>
<name>A0A1V5T294_9BACT</name>
<dbReference type="InterPro" id="IPR015413">
    <property type="entry name" value="Methionyl/Leucyl_tRNA_Synth"/>
</dbReference>
<dbReference type="HAMAP" id="MF_00049_B">
    <property type="entry name" value="Leu_tRNA_synth_B"/>
    <property type="match status" value="1"/>
</dbReference>
<dbReference type="GO" id="GO:0006429">
    <property type="term" value="P:leucyl-tRNA aminoacylation"/>
    <property type="evidence" value="ECO:0007669"/>
    <property type="project" value="UniProtKB-UniRule"/>
</dbReference>
<dbReference type="Gene3D" id="3.40.50.620">
    <property type="entry name" value="HUPs"/>
    <property type="match status" value="2"/>
</dbReference>
<keyword evidence="2 9" id="KW-0963">Cytoplasm</keyword>
<dbReference type="InterPro" id="IPR001412">
    <property type="entry name" value="aa-tRNA-synth_I_CS"/>
</dbReference>
<dbReference type="PROSITE" id="PS00178">
    <property type="entry name" value="AA_TRNA_LIGASE_I"/>
    <property type="match status" value="1"/>
</dbReference>
<comment type="subcellular location">
    <subcellularLocation>
        <location evidence="9">Cytoplasm</location>
    </subcellularLocation>
</comment>
<feature type="domain" description="Leucyl-tRNA synthetase editing" evidence="14">
    <location>
        <begin position="221"/>
        <end position="403"/>
    </location>
</feature>
<dbReference type="InterPro" id="IPR009008">
    <property type="entry name" value="Val/Leu/Ile-tRNA-synth_edit"/>
</dbReference>
<dbReference type="GO" id="GO:0005524">
    <property type="term" value="F:ATP binding"/>
    <property type="evidence" value="ECO:0007669"/>
    <property type="project" value="UniProtKB-UniRule"/>
</dbReference>
<evidence type="ECO:0000256" key="5">
    <source>
        <dbReference type="ARBA" id="ARBA00022840"/>
    </source>
</evidence>